<keyword evidence="2" id="KW-1133">Transmembrane helix</keyword>
<reference evidence="3 4" key="1">
    <citation type="journal article" date="2019" name="Int. J. Syst. Evol. Microbiol.">
        <title>The Global Catalogue of Microorganisms (GCM) 10K type strain sequencing project: providing services to taxonomists for standard genome sequencing and annotation.</title>
        <authorList>
            <consortium name="The Broad Institute Genomics Platform"/>
            <consortium name="The Broad Institute Genome Sequencing Center for Infectious Disease"/>
            <person name="Wu L."/>
            <person name="Ma J."/>
        </authorList>
    </citation>
    <scope>NUCLEOTIDE SEQUENCE [LARGE SCALE GENOMIC DNA]</scope>
    <source>
        <strain evidence="3 4">GX26</strain>
    </source>
</reference>
<feature type="transmembrane region" description="Helical" evidence="2">
    <location>
        <begin position="151"/>
        <end position="171"/>
    </location>
</feature>
<protein>
    <submittedName>
        <fullName evidence="3">Uncharacterized protein</fullName>
    </submittedName>
</protein>
<dbReference type="Proteomes" id="UP001596395">
    <property type="component" value="Unassembled WGS sequence"/>
</dbReference>
<evidence type="ECO:0000313" key="3">
    <source>
        <dbReference type="EMBL" id="MFC6954835.1"/>
    </source>
</evidence>
<gene>
    <name evidence="3" type="ORF">ACFQGB_18360</name>
</gene>
<evidence type="ECO:0000313" key="4">
    <source>
        <dbReference type="Proteomes" id="UP001596395"/>
    </source>
</evidence>
<feature type="transmembrane region" description="Helical" evidence="2">
    <location>
        <begin position="23"/>
        <end position="45"/>
    </location>
</feature>
<feature type="transmembrane region" description="Helical" evidence="2">
    <location>
        <begin position="65"/>
        <end position="85"/>
    </location>
</feature>
<feature type="transmembrane region" description="Helical" evidence="2">
    <location>
        <begin position="191"/>
        <end position="218"/>
    </location>
</feature>
<sequence length="530" mass="58281">MQQPTVSERDHEGLDAFWEKVDLVVYLALIAVVTPAATKMVSAAWQSGGLSRTLVVTLEELVGVSHLEFVLFWLGAYAGLVALLLFDDIKRVQGVLLVVASAIAFVGFRSNGLLTSLQPVENAPVLAAGFALSFVLAGGRRLRNGKPPYEFRAATAALFWVVATIVTVGFLERHLSYTTPVSFADGRLQTAAAVTNVTFVGADLFTDFVAASVLVIGAHLFTSYRAQRDVFVLGVQRAGKTMLAAALYKAAEQESPNTRLNPSEPLTSLSSSIHGDDDAVDGFGDDDYTGPTEKGETHLHRFRSLDGALFKEYVNVDVLDYAGEYVGAKLVEYVKAFAPSRKLSLAWVVYVYESVRGLPSIPEKAEGLDSAEIQRLMAKQIVHSDTLCVIVDAGSLVPEVPYGDEDYRMQDDLSSYLETYVQILRHVDESLLEEKEVVLVVTKSDYLYQLYRTVDTRLDFFQWVNYYLLESPEGREKLGPLVNQAQVDRVHPVYYDLDHDASLEAGEPVPDRPITVNGARSLLRRIKGGA</sequence>
<comment type="caution">
    <text evidence="3">The sequence shown here is derived from an EMBL/GenBank/DDBJ whole genome shotgun (WGS) entry which is preliminary data.</text>
</comment>
<keyword evidence="2" id="KW-0812">Transmembrane</keyword>
<dbReference type="EMBL" id="JBHSXN010000004">
    <property type="protein sequence ID" value="MFC6954835.1"/>
    <property type="molecule type" value="Genomic_DNA"/>
</dbReference>
<feature type="compositionally biased region" description="Polar residues" evidence="1">
    <location>
        <begin position="254"/>
        <end position="273"/>
    </location>
</feature>
<name>A0ABD5VH32_9EURY</name>
<organism evidence="3 4">
    <name type="scientific">Halorubellus litoreus</name>
    <dbReference type="NCBI Taxonomy" id="755308"/>
    <lineage>
        <taxon>Archaea</taxon>
        <taxon>Methanobacteriati</taxon>
        <taxon>Methanobacteriota</taxon>
        <taxon>Stenosarchaea group</taxon>
        <taxon>Halobacteria</taxon>
        <taxon>Halobacteriales</taxon>
        <taxon>Halorubellaceae</taxon>
        <taxon>Halorubellus</taxon>
    </lineage>
</organism>
<proteinExistence type="predicted"/>
<feature type="transmembrane region" description="Helical" evidence="2">
    <location>
        <begin position="92"/>
        <end position="110"/>
    </location>
</feature>
<feature type="transmembrane region" description="Helical" evidence="2">
    <location>
        <begin position="122"/>
        <end position="139"/>
    </location>
</feature>
<keyword evidence="2" id="KW-0472">Membrane</keyword>
<evidence type="ECO:0000256" key="2">
    <source>
        <dbReference type="SAM" id="Phobius"/>
    </source>
</evidence>
<keyword evidence="4" id="KW-1185">Reference proteome</keyword>
<accession>A0ABD5VH32</accession>
<dbReference type="AlphaFoldDB" id="A0ABD5VH32"/>
<feature type="region of interest" description="Disordered" evidence="1">
    <location>
        <begin position="254"/>
        <end position="275"/>
    </location>
</feature>
<dbReference type="RefSeq" id="WP_336351778.1">
    <property type="nucleotide sequence ID" value="NZ_JAZAQL010000004.1"/>
</dbReference>
<evidence type="ECO:0000256" key="1">
    <source>
        <dbReference type="SAM" id="MobiDB-lite"/>
    </source>
</evidence>